<evidence type="ECO:0000313" key="3">
    <source>
        <dbReference type="Proteomes" id="UP000309033"/>
    </source>
</evidence>
<feature type="region of interest" description="Disordered" evidence="1">
    <location>
        <begin position="1"/>
        <end position="91"/>
    </location>
</feature>
<sequence>MSPGAARARTARRRAEPGPARPGRRRAEPGRVRRGRTPPGRRGRGREWERGRRTPSAQPSHTPHLPGLDRTRVRSGAHDCSASSNMCASVR</sequence>
<protein>
    <submittedName>
        <fullName evidence="2">Uncharacterized protein</fullName>
    </submittedName>
</protein>
<evidence type="ECO:0000256" key="1">
    <source>
        <dbReference type="SAM" id="MobiDB-lite"/>
    </source>
</evidence>
<gene>
    <name evidence="2" type="ORF">FED44_02670</name>
</gene>
<proteinExistence type="predicted"/>
<name>A0A5R8ZKW3_9ACTN</name>
<feature type="compositionally biased region" description="Basic residues" evidence="1">
    <location>
        <begin position="32"/>
        <end position="44"/>
    </location>
</feature>
<evidence type="ECO:0000313" key="2">
    <source>
        <dbReference type="EMBL" id="TLP66401.1"/>
    </source>
</evidence>
<feature type="compositionally biased region" description="Polar residues" evidence="1">
    <location>
        <begin position="81"/>
        <end position="91"/>
    </location>
</feature>
<dbReference type="EMBL" id="VANP01000001">
    <property type="protein sequence ID" value="TLP66401.1"/>
    <property type="molecule type" value="Genomic_DNA"/>
</dbReference>
<keyword evidence="3" id="KW-1185">Reference proteome</keyword>
<organism evidence="2 3">
    <name type="scientific">Microbispora triticiradicis</name>
    <dbReference type="NCBI Taxonomy" id="2200763"/>
    <lineage>
        <taxon>Bacteria</taxon>
        <taxon>Bacillati</taxon>
        <taxon>Actinomycetota</taxon>
        <taxon>Actinomycetes</taxon>
        <taxon>Streptosporangiales</taxon>
        <taxon>Streptosporangiaceae</taxon>
        <taxon>Microbispora</taxon>
    </lineage>
</organism>
<reference evidence="2" key="1">
    <citation type="submission" date="2019-05" db="EMBL/GenBank/DDBJ databases">
        <title>Isolation, diversity and antifungal activity of Actinobacteria from wheat.</title>
        <authorList>
            <person name="Yu B."/>
        </authorList>
    </citation>
    <scope>NUCLEOTIDE SEQUENCE [LARGE SCALE GENOMIC DNA]</scope>
    <source>
        <strain evidence="2">NEAU-HEGS1-5</strain>
    </source>
</reference>
<comment type="caution">
    <text evidence="2">The sequence shown here is derived from an EMBL/GenBank/DDBJ whole genome shotgun (WGS) entry which is preliminary data.</text>
</comment>
<accession>A0A5R8ZKW3</accession>
<dbReference type="AlphaFoldDB" id="A0A5R8ZKW3"/>
<dbReference type="Proteomes" id="UP000309033">
    <property type="component" value="Unassembled WGS sequence"/>
</dbReference>